<gene>
    <name evidence="2" type="ORF">TRUGW13939_00759</name>
</gene>
<evidence type="ECO:0000313" key="2">
    <source>
        <dbReference type="EMBL" id="QKX53679.1"/>
    </source>
</evidence>
<name>A0A7H8QI68_TALRU</name>
<feature type="region of interest" description="Disordered" evidence="1">
    <location>
        <begin position="59"/>
        <end position="84"/>
    </location>
</feature>
<proteinExistence type="predicted"/>
<organism evidence="2 3">
    <name type="scientific">Talaromyces rugulosus</name>
    <name type="common">Penicillium rugulosum</name>
    <dbReference type="NCBI Taxonomy" id="121627"/>
    <lineage>
        <taxon>Eukaryota</taxon>
        <taxon>Fungi</taxon>
        <taxon>Dikarya</taxon>
        <taxon>Ascomycota</taxon>
        <taxon>Pezizomycotina</taxon>
        <taxon>Eurotiomycetes</taxon>
        <taxon>Eurotiomycetidae</taxon>
        <taxon>Eurotiales</taxon>
        <taxon>Trichocomaceae</taxon>
        <taxon>Talaromyces</taxon>
        <taxon>Talaromyces sect. Islandici</taxon>
    </lineage>
</organism>
<sequence length="84" mass="8714">MRVPPLLSQLKGFKTQKQQVDSDDPPGAASGWATAAASRPSHKAHVRLLAVQKWTLGPSRPAPVAHPYHGDGALAHASSGGASE</sequence>
<dbReference type="RefSeq" id="XP_035339858.1">
    <property type="nucleotide sequence ID" value="XM_035483965.1"/>
</dbReference>
<evidence type="ECO:0000256" key="1">
    <source>
        <dbReference type="SAM" id="MobiDB-lite"/>
    </source>
</evidence>
<feature type="region of interest" description="Disordered" evidence="1">
    <location>
        <begin position="1"/>
        <end position="42"/>
    </location>
</feature>
<dbReference type="KEGG" id="trg:TRUGW13939_00759"/>
<evidence type="ECO:0000313" key="3">
    <source>
        <dbReference type="Proteomes" id="UP000509510"/>
    </source>
</evidence>
<dbReference type="EMBL" id="CP055898">
    <property type="protein sequence ID" value="QKX53679.1"/>
    <property type="molecule type" value="Genomic_DNA"/>
</dbReference>
<keyword evidence="3" id="KW-1185">Reference proteome</keyword>
<protein>
    <submittedName>
        <fullName evidence="2">Uncharacterized protein</fullName>
    </submittedName>
</protein>
<dbReference type="GeneID" id="55988272"/>
<accession>A0A7H8QI68</accession>
<dbReference type="AlphaFoldDB" id="A0A7H8QI68"/>
<feature type="compositionally biased region" description="Low complexity" evidence="1">
    <location>
        <begin position="70"/>
        <end position="84"/>
    </location>
</feature>
<feature type="compositionally biased region" description="Low complexity" evidence="1">
    <location>
        <begin position="27"/>
        <end position="38"/>
    </location>
</feature>
<dbReference type="Proteomes" id="UP000509510">
    <property type="component" value="Chromosome I"/>
</dbReference>
<reference evidence="3" key="1">
    <citation type="submission" date="2020-06" db="EMBL/GenBank/DDBJ databases">
        <title>A chromosome-scale genome assembly of Talaromyces rugulosus W13939.</title>
        <authorList>
            <person name="Wang B."/>
            <person name="Guo L."/>
            <person name="Ye K."/>
            <person name="Wang L."/>
        </authorList>
    </citation>
    <scope>NUCLEOTIDE SEQUENCE [LARGE SCALE GENOMIC DNA]</scope>
    <source>
        <strain evidence="3">W13939</strain>
    </source>
</reference>